<gene>
    <name evidence="2" type="ORF">C8F04DRAFT_1157775</name>
</gene>
<protein>
    <recommendedName>
        <fullName evidence="4">Protein kinase domain-containing protein</fullName>
    </recommendedName>
</protein>
<name>A0AAD6RYS8_9AGAR</name>
<proteinExistence type="predicted"/>
<keyword evidence="1" id="KW-0812">Transmembrane</keyword>
<dbReference type="EMBL" id="JARJCM010000435">
    <property type="protein sequence ID" value="KAJ7017096.1"/>
    <property type="molecule type" value="Genomic_DNA"/>
</dbReference>
<evidence type="ECO:0008006" key="4">
    <source>
        <dbReference type="Google" id="ProtNLM"/>
    </source>
</evidence>
<keyword evidence="1" id="KW-1133">Transmembrane helix</keyword>
<accession>A0AAD6RYS8</accession>
<dbReference type="AlphaFoldDB" id="A0AAD6RYS8"/>
<organism evidence="2 3">
    <name type="scientific">Mycena alexandri</name>
    <dbReference type="NCBI Taxonomy" id="1745969"/>
    <lineage>
        <taxon>Eukaryota</taxon>
        <taxon>Fungi</taxon>
        <taxon>Dikarya</taxon>
        <taxon>Basidiomycota</taxon>
        <taxon>Agaricomycotina</taxon>
        <taxon>Agaricomycetes</taxon>
        <taxon>Agaricomycetidae</taxon>
        <taxon>Agaricales</taxon>
        <taxon>Marasmiineae</taxon>
        <taxon>Mycenaceae</taxon>
        <taxon>Mycena</taxon>
    </lineage>
</organism>
<evidence type="ECO:0000256" key="1">
    <source>
        <dbReference type="SAM" id="Phobius"/>
    </source>
</evidence>
<comment type="caution">
    <text evidence="2">The sequence shown here is derived from an EMBL/GenBank/DDBJ whole genome shotgun (WGS) entry which is preliminary data.</text>
</comment>
<keyword evidence="3" id="KW-1185">Reference proteome</keyword>
<reference evidence="2" key="1">
    <citation type="submission" date="2023-03" db="EMBL/GenBank/DDBJ databases">
        <title>Massive genome expansion in bonnet fungi (Mycena s.s.) driven by repeated elements and novel gene families across ecological guilds.</title>
        <authorList>
            <consortium name="Lawrence Berkeley National Laboratory"/>
            <person name="Harder C.B."/>
            <person name="Miyauchi S."/>
            <person name="Viragh M."/>
            <person name="Kuo A."/>
            <person name="Thoen E."/>
            <person name="Andreopoulos B."/>
            <person name="Lu D."/>
            <person name="Skrede I."/>
            <person name="Drula E."/>
            <person name="Henrissat B."/>
            <person name="Morin E."/>
            <person name="Kohler A."/>
            <person name="Barry K."/>
            <person name="LaButti K."/>
            <person name="Morin E."/>
            <person name="Salamov A."/>
            <person name="Lipzen A."/>
            <person name="Mereny Z."/>
            <person name="Hegedus B."/>
            <person name="Baldrian P."/>
            <person name="Stursova M."/>
            <person name="Weitz H."/>
            <person name="Taylor A."/>
            <person name="Grigoriev I.V."/>
            <person name="Nagy L.G."/>
            <person name="Martin F."/>
            <person name="Kauserud H."/>
        </authorList>
    </citation>
    <scope>NUCLEOTIDE SEQUENCE</scope>
    <source>
        <strain evidence="2">CBHHK200</strain>
    </source>
</reference>
<feature type="transmembrane region" description="Helical" evidence="1">
    <location>
        <begin position="564"/>
        <end position="585"/>
    </location>
</feature>
<evidence type="ECO:0000313" key="2">
    <source>
        <dbReference type="EMBL" id="KAJ7017096.1"/>
    </source>
</evidence>
<keyword evidence="1" id="KW-0472">Membrane</keyword>
<sequence length="596" mass="67679">MNAEIHSDIEAPRFLLWRSDFLSPAPTLPRGNGIDGWPNLRIFPLEDIDLQRELQVDIQGAINRGRHRIKARRVYSAKLHGQKSAMTVTVYQGDGAEEEWRSAISAYVTIRHPNIMQIYGAANSGVTYATVFHGDLIPFELFLDLHRHYTIRTVYIWAYSTKDFMAAHSYISGLWSRPMHDLDCTPWIRRSTGQLCIELAPSDPLRTFKRIAVEDIPTPQEIDYLSREDQDTLIIDSLTLNQYHEGCYWYLSQHRQVFVPVTSAVNVGGIISLSSRVQSKERLSYLPDVCHCHHTWNLDHGWDVSGKGLDIVMGNGWTRYSGLSCNEDRDNSDFVFCTFWLPMKCRPSDTWLSQANHVFARLNITSNFEDYLVAENLHFTIETRPTTTTPPLGYLFLCPVKDLQIGSSAFKWPACPAYWSLDPSGLERLSTEEATRLGFPSIHLTTMVVGYSWDTRVYAGLRRFHRAKGFEPDTQAVARHLGCPLYKLHMEPNPGFGHDAPPLQSFFHVNVDDVENSPIQPSVQDFANAVNDGVTQTHAGVERDVLPSAVAVGLQEAVSSTFKLVMNVQLTLIIFLTGYWLYYLMRESLRGNTESV</sequence>
<evidence type="ECO:0000313" key="3">
    <source>
        <dbReference type="Proteomes" id="UP001218188"/>
    </source>
</evidence>
<dbReference type="Proteomes" id="UP001218188">
    <property type="component" value="Unassembled WGS sequence"/>
</dbReference>